<name>A0AAJ0DJA5_9PEZI</name>
<dbReference type="Proteomes" id="UP001271007">
    <property type="component" value="Unassembled WGS sequence"/>
</dbReference>
<evidence type="ECO:0000256" key="1">
    <source>
        <dbReference type="ARBA" id="ARBA00022630"/>
    </source>
</evidence>
<dbReference type="AlphaFoldDB" id="A0AAJ0DJA5"/>
<dbReference type="GO" id="GO:0016491">
    <property type="term" value="F:oxidoreductase activity"/>
    <property type="evidence" value="ECO:0007669"/>
    <property type="project" value="UniProtKB-KW"/>
</dbReference>
<dbReference type="EMBL" id="JAWDJX010000027">
    <property type="protein sequence ID" value="KAK3051288.1"/>
    <property type="molecule type" value="Genomic_DNA"/>
</dbReference>
<keyword evidence="3" id="KW-0521">NADP</keyword>
<keyword evidence="4" id="KW-0560">Oxidoreductase</keyword>
<dbReference type="SUPFAM" id="SSF51905">
    <property type="entry name" value="FAD/NAD(P)-binding domain"/>
    <property type="match status" value="2"/>
</dbReference>
<sequence length="544" mass="60887">MAAVDYDAIVIGAGFGGLRMLYELRKMGLKARVFESGTGIGGTWYWNRYPGARTDSESWVYILTFMERIGMQWTWKERFPQQPEVEEYLNHVADYLDLRKDIQLRSKISSAHRDDVRNVWTVTTEQGQVQTCRYLITAVGPLAAPLDPPYEGLSDFQGEWYRTATWPKHDVDFSGKRVAVVGTGATAVQVIPIIAHAAKQLTVFQRTPNFVIPSRNHPLGAEQSAEINRDYDDILARARGQNWGFDMVDSPLMYDSVKDSPDKVRRVLEKGWEKGGFRFLFETFGDILVNPDGNEAASEFVRDKIRTIVNDEKTAEILSPYYPIGSKRPPCGHHYFEAFNRPNVELVSIKDDPIQRLTPSGLKTGSREFDFDIIVFAIGFDAITGGLSRINIRGSEDQNIGEVLAKDLSTNMGITLHGFPNFFMIFGPQSPFANGPMIIDVTADWIGRTLERMRADGQDRCESTVEGCTKWSEHLNFVFESTAISRSSGDVGSWLVGANVKGKKKAPLMYFGGVPAYTAAVQKEISDHYPGHMFTQAAATTEVA</sequence>
<proteinExistence type="predicted"/>
<organism evidence="5 6">
    <name type="scientific">Extremus antarcticus</name>
    <dbReference type="NCBI Taxonomy" id="702011"/>
    <lineage>
        <taxon>Eukaryota</taxon>
        <taxon>Fungi</taxon>
        <taxon>Dikarya</taxon>
        <taxon>Ascomycota</taxon>
        <taxon>Pezizomycotina</taxon>
        <taxon>Dothideomycetes</taxon>
        <taxon>Dothideomycetidae</taxon>
        <taxon>Mycosphaerellales</taxon>
        <taxon>Extremaceae</taxon>
        <taxon>Extremus</taxon>
    </lineage>
</organism>
<accession>A0AAJ0DJA5</accession>
<dbReference type="PANTHER" id="PTHR43098:SF5">
    <property type="entry name" value="DUAL-FUNCTIONAL MONOOXYGENASE_METHYLTRANSFERASE PSOF"/>
    <property type="match status" value="1"/>
</dbReference>
<dbReference type="Pfam" id="PF13738">
    <property type="entry name" value="Pyr_redox_3"/>
    <property type="match status" value="1"/>
</dbReference>
<dbReference type="InterPro" id="IPR050775">
    <property type="entry name" value="FAD-binding_Monooxygenases"/>
</dbReference>
<keyword evidence="6" id="KW-1185">Reference proteome</keyword>
<evidence type="ECO:0000313" key="6">
    <source>
        <dbReference type="Proteomes" id="UP001271007"/>
    </source>
</evidence>
<evidence type="ECO:0000256" key="2">
    <source>
        <dbReference type="ARBA" id="ARBA00022827"/>
    </source>
</evidence>
<evidence type="ECO:0008006" key="7">
    <source>
        <dbReference type="Google" id="ProtNLM"/>
    </source>
</evidence>
<keyword evidence="2" id="KW-0274">FAD</keyword>
<gene>
    <name evidence="5" type="ORF">LTR09_007684</name>
</gene>
<comment type="caution">
    <text evidence="5">The sequence shown here is derived from an EMBL/GenBank/DDBJ whole genome shotgun (WGS) entry which is preliminary data.</text>
</comment>
<protein>
    <recommendedName>
        <fullName evidence="7">Cyclohexanone monooxygenase</fullName>
    </recommendedName>
</protein>
<dbReference type="PRINTS" id="PR00411">
    <property type="entry name" value="PNDRDTASEI"/>
</dbReference>
<evidence type="ECO:0000256" key="4">
    <source>
        <dbReference type="ARBA" id="ARBA00023002"/>
    </source>
</evidence>
<dbReference type="InterPro" id="IPR036188">
    <property type="entry name" value="FAD/NAD-bd_sf"/>
</dbReference>
<dbReference type="Gene3D" id="3.50.50.60">
    <property type="entry name" value="FAD/NAD(P)-binding domain"/>
    <property type="match status" value="2"/>
</dbReference>
<keyword evidence="1" id="KW-0285">Flavoprotein</keyword>
<evidence type="ECO:0000256" key="3">
    <source>
        <dbReference type="ARBA" id="ARBA00022857"/>
    </source>
</evidence>
<reference evidence="5" key="1">
    <citation type="submission" date="2023-04" db="EMBL/GenBank/DDBJ databases">
        <title>Black Yeasts Isolated from many extreme environments.</title>
        <authorList>
            <person name="Coleine C."/>
            <person name="Stajich J.E."/>
            <person name="Selbmann L."/>
        </authorList>
    </citation>
    <scope>NUCLEOTIDE SEQUENCE</scope>
    <source>
        <strain evidence="5">CCFEE 5312</strain>
    </source>
</reference>
<dbReference type="PANTHER" id="PTHR43098">
    <property type="entry name" value="L-ORNITHINE N(5)-MONOOXYGENASE-RELATED"/>
    <property type="match status" value="1"/>
</dbReference>
<evidence type="ECO:0000313" key="5">
    <source>
        <dbReference type="EMBL" id="KAK3051288.1"/>
    </source>
</evidence>